<reference evidence="2 3" key="1">
    <citation type="journal article" date="2024" name="G3 (Bethesda)">
        <title>Genome assembly of Hibiscus sabdariffa L. provides insights into metabolisms of medicinal natural products.</title>
        <authorList>
            <person name="Kim T."/>
        </authorList>
    </citation>
    <scope>NUCLEOTIDE SEQUENCE [LARGE SCALE GENOMIC DNA]</scope>
    <source>
        <strain evidence="2">TK-2024</strain>
        <tissue evidence="2">Old leaves</tissue>
    </source>
</reference>
<evidence type="ECO:0000313" key="3">
    <source>
        <dbReference type="Proteomes" id="UP001472677"/>
    </source>
</evidence>
<evidence type="ECO:0000313" key="2">
    <source>
        <dbReference type="EMBL" id="KAK8508561.1"/>
    </source>
</evidence>
<keyword evidence="1" id="KW-0472">Membrane</keyword>
<feature type="transmembrane region" description="Helical" evidence="1">
    <location>
        <begin position="29"/>
        <end position="50"/>
    </location>
</feature>
<keyword evidence="1" id="KW-0812">Transmembrane</keyword>
<keyword evidence="1" id="KW-1133">Transmembrane helix</keyword>
<keyword evidence="3" id="KW-1185">Reference proteome</keyword>
<dbReference type="Proteomes" id="UP001472677">
    <property type="component" value="Unassembled WGS sequence"/>
</dbReference>
<accession>A0ABR2BN51</accession>
<gene>
    <name evidence="2" type="ORF">V6N12_044478</name>
</gene>
<protein>
    <submittedName>
        <fullName evidence="2">Uncharacterized protein</fullName>
    </submittedName>
</protein>
<dbReference type="EMBL" id="JBBPBM010000099">
    <property type="protein sequence ID" value="KAK8508561.1"/>
    <property type="molecule type" value="Genomic_DNA"/>
</dbReference>
<sequence>MSVGVAGDRTPPSHGLASRHLPLLPKYPIADASTIFQFSFPLCCCCCLALKRTRIKLWFYEKVIRFK</sequence>
<organism evidence="2 3">
    <name type="scientific">Hibiscus sabdariffa</name>
    <name type="common">roselle</name>
    <dbReference type="NCBI Taxonomy" id="183260"/>
    <lineage>
        <taxon>Eukaryota</taxon>
        <taxon>Viridiplantae</taxon>
        <taxon>Streptophyta</taxon>
        <taxon>Embryophyta</taxon>
        <taxon>Tracheophyta</taxon>
        <taxon>Spermatophyta</taxon>
        <taxon>Magnoliopsida</taxon>
        <taxon>eudicotyledons</taxon>
        <taxon>Gunneridae</taxon>
        <taxon>Pentapetalae</taxon>
        <taxon>rosids</taxon>
        <taxon>malvids</taxon>
        <taxon>Malvales</taxon>
        <taxon>Malvaceae</taxon>
        <taxon>Malvoideae</taxon>
        <taxon>Hibiscus</taxon>
    </lineage>
</organism>
<comment type="caution">
    <text evidence="2">The sequence shown here is derived from an EMBL/GenBank/DDBJ whole genome shotgun (WGS) entry which is preliminary data.</text>
</comment>
<name>A0ABR2BN51_9ROSI</name>
<proteinExistence type="predicted"/>
<evidence type="ECO:0000256" key="1">
    <source>
        <dbReference type="SAM" id="Phobius"/>
    </source>
</evidence>